<evidence type="ECO:0000256" key="3">
    <source>
        <dbReference type="SAM" id="MobiDB-lite"/>
    </source>
</evidence>
<dbReference type="RefSeq" id="XP_006820687.1">
    <property type="nucleotide sequence ID" value="XM_006820624.1"/>
</dbReference>
<feature type="domain" description="Fibronectin type-III" evidence="6">
    <location>
        <begin position="711"/>
        <end position="804"/>
    </location>
</feature>
<dbReference type="Gene3D" id="2.60.40.10">
    <property type="entry name" value="Immunoglobulins"/>
    <property type="match status" value="8"/>
</dbReference>
<evidence type="ECO:0000259" key="6">
    <source>
        <dbReference type="PROSITE" id="PS50853"/>
    </source>
</evidence>
<dbReference type="InterPro" id="IPR013098">
    <property type="entry name" value="Ig_I-set"/>
</dbReference>
<dbReference type="CDD" id="cd00063">
    <property type="entry name" value="FN3"/>
    <property type="match status" value="1"/>
</dbReference>
<feature type="region of interest" description="Disordered" evidence="3">
    <location>
        <begin position="1079"/>
        <end position="1101"/>
    </location>
</feature>
<organism evidence="7 8">
    <name type="scientific">Saccoglossus kowalevskii</name>
    <name type="common">Acorn worm</name>
    <dbReference type="NCBI Taxonomy" id="10224"/>
    <lineage>
        <taxon>Eukaryota</taxon>
        <taxon>Metazoa</taxon>
        <taxon>Hemichordata</taxon>
        <taxon>Enteropneusta</taxon>
        <taxon>Harrimaniidae</taxon>
        <taxon>Saccoglossus</taxon>
    </lineage>
</organism>
<dbReference type="InterPro" id="IPR007110">
    <property type="entry name" value="Ig-like_dom"/>
</dbReference>
<dbReference type="Pfam" id="PF13927">
    <property type="entry name" value="Ig_3"/>
    <property type="match status" value="1"/>
</dbReference>
<dbReference type="PANTHER" id="PTHR10075">
    <property type="entry name" value="BASIGIN RELATED"/>
    <property type="match status" value="1"/>
</dbReference>
<proteinExistence type="predicted"/>
<evidence type="ECO:0000313" key="7">
    <source>
        <dbReference type="Proteomes" id="UP000694865"/>
    </source>
</evidence>
<keyword evidence="4" id="KW-0472">Membrane</keyword>
<keyword evidence="7" id="KW-1185">Reference proteome</keyword>
<keyword evidence="4" id="KW-1133">Transmembrane helix</keyword>
<gene>
    <name evidence="8" type="primary">LOC100376332</name>
</gene>
<feature type="domain" description="Ig-like" evidence="5">
    <location>
        <begin position="556"/>
        <end position="640"/>
    </location>
</feature>
<name>A0ABM0MKZ6_SACKO</name>
<dbReference type="PROSITE" id="PS50835">
    <property type="entry name" value="IG_LIKE"/>
    <property type="match status" value="6"/>
</dbReference>
<dbReference type="Proteomes" id="UP000694865">
    <property type="component" value="Unplaced"/>
</dbReference>
<keyword evidence="2" id="KW-0393">Immunoglobulin domain</keyword>
<feature type="domain" description="Ig-like" evidence="5">
    <location>
        <begin position="464"/>
        <end position="553"/>
    </location>
</feature>
<evidence type="ECO:0000259" key="5">
    <source>
        <dbReference type="PROSITE" id="PS50835"/>
    </source>
</evidence>
<dbReference type="InterPro" id="IPR013783">
    <property type="entry name" value="Ig-like_fold"/>
</dbReference>
<keyword evidence="1" id="KW-0677">Repeat</keyword>
<evidence type="ECO:0000313" key="8">
    <source>
        <dbReference type="RefSeq" id="XP_006820687.1"/>
    </source>
</evidence>
<accession>A0ABM0MKZ6</accession>
<dbReference type="InterPro" id="IPR036179">
    <property type="entry name" value="Ig-like_dom_sf"/>
</dbReference>
<dbReference type="InterPro" id="IPR036116">
    <property type="entry name" value="FN3_sf"/>
</dbReference>
<dbReference type="CDD" id="cd00096">
    <property type="entry name" value="Ig"/>
    <property type="match status" value="2"/>
</dbReference>
<dbReference type="SUPFAM" id="SSF48726">
    <property type="entry name" value="Immunoglobulin"/>
    <property type="match status" value="7"/>
</dbReference>
<dbReference type="Pfam" id="PF00041">
    <property type="entry name" value="fn3"/>
    <property type="match status" value="1"/>
</dbReference>
<feature type="region of interest" description="Disordered" evidence="3">
    <location>
        <begin position="986"/>
        <end position="1028"/>
    </location>
</feature>
<feature type="domain" description="Ig-like" evidence="5">
    <location>
        <begin position="239"/>
        <end position="320"/>
    </location>
</feature>
<dbReference type="InterPro" id="IPR003961">
    <property type="entry name" value="FN3_dom"/>
</dbReference>
<evidence type="ECO:0000256" key="2">
    <source>
        <dbReference type="ARBA" id="ARBA00023319"/>
    </source>
</evidence>
<reference evidence="8" key="1">
    <citation type="submission" date="2025-08" db="UniProtKB">
        <authorList>
            <consortium name="RefSeq"/>
        </authorList>
    </citation>
    <scope>IDENTIFICATION</scope>
    <source>
        <tissue evidence="8">Testes</tissue>
    </source>
</reference>
<dbReference type="SMART" id="SM00409">
    <property type="entry name" value="IG"/>
    <property type="match status" value="7"/>
</dbReference>
<dbReference type="GeneID" id="100376332"/>
<feature type="domain" description="Ig-like" evidence="5">
    <location>
        <begin position="54"/>
        <end position="144"/>
    </location>
</feature>
<keyword evidence="4" id="KW-0812">Transmembrane</keyword>
<dbReference type="SMART" id="SM00060">
    <property type="entry name" value="FN3"/>
    <property type="match status" value="1"/>
</dbReference>
<dbReference type="SUPFAM" id="SSF49265">
    <property type="entry name" value="Fibronectin type III"/>
    <property type="match status" value="1"/>
</dbReference>
<feature type="transmembrane region" description="Helical" evidence="4">
    <location>
        <begin position="825"/>
        <end position="847"/>
    </location>
</feature>
<feature type="domain" description="Ig-like" evidence="5">
    <location>
        <begin position="149"/>
        <end position="234"/>
    </location>
</feature>
<sequence length="1117" mass="121948">QNSNLPEGRTEEPAPGWLRILDIELSDSGIYVCSASNIHGTVTAAVRLNVQVAPSFVTEPVSHTVEAGSPVTMTCTVTGVPDPYVTWLTPNNVVYEVPSGEMNGISVSSDGIFYINNANINDAGVYTCTATNAVGTVYTTATLDVLSMPTFTYSQENQRVNEGTSILLKCRADGNPKPTMSWFYNGIQLETNAQYDVYFSGDLRIHNIEKTQDGIYVCRAENTMGSIQHAVYIIILVAPTFMLRPLDLIVDLGSTVMINCTADGFPAPVLEWQKDGQVLSVDYNVHVFGNHTIKIDGVQEINLGAYTCIASNEAGHNRVTGNLWTTAPSVPLDVTGVATSDYILLTWNAAEELNASPDIPVFGIKPYNTSVNISESVTLQCQAHSREPAVITWYRSDFHANKHYQIGDGFVHLTTPGANSYVTGSGDLVVLDARKIDAGWYLCEAANSVGVITGTLYLTINMPPEIYYVTSPLRGTEGGMAYLQCYSYGTPKPDITWNDQDGELIEPLLGRYDITANSLLIHSLSMLDDSGNYTCHASNMLGDDLAVLTLFIQGLPVLDGITVTHDDIKKTIICHSLGLPEPSISWKVNDIPLNQNNILGHDVNRDYELVIYNFVAVETFMYYCWATNIFGNSTDVYVISVPKDPSLPSVIGLTASTVTLSWEDQNTLDALPTLSYNIQSKAVQAVNAFGAGAFSDPSAVVTTMQGAPLKAVDNLQITAKGTSSVLLTWQVDNIDSSLISGYVVSYRAAGNDTFTSVQLSSSSITSYVLQDLDTDTEYFIKIAYYTSGGIGPYTEEVLVKTEADLFDPSGNQSLSDDSSMSASTLGAIIGAMLAVALLLLLLAVILCRSYRSPKDEQLYARKNSNIWIASDNLYEEGASGSATKQGVYNISFASNDNYHPDDGTDGMYDFSGAAGQKRSKRGKFNVRAMTSDVMFKKRGKAPLRRWGIPETSGVILTSQTSTSEVAPVSTPITAVSHDLRNETITEVSEENGSAARQAMSASRDDNSPTPSSISHQYEYIDTSPTPRPIQKDAVYAKVEKTGKINMKIQEEQERRRKILAERERQKELDKGLRIISKEKKKEARRREKLRASADGSEDPPVNIQVMHMRNHENAALY</sequence>
<protein>
    <submittedName>
        <fullName evidence="8">Hemicentin-1-like</fullName>
    </submittedName>
</protein>
<dbReference type="Pfam" id="PF07679">
    <property type="entry name" value="I-set"/>
    <property type="match status" value="5"/>
</dbReference>
<feature type="compositionally biased region" description="Basic and acidic residues" evidence="3">
    <location>
        <begin position="1079"/>
        <end position="1091"/>
    </location>
</feature>
<evidence type="ECO:0000256" key="1">
    <source>
        <dbReference type="ARBA" id="ARBA00022737"/>
    </source>
</evidence>
<dbReference type="SMART" id="SM00408">
    <property type="entry name" value="IGc2"/>
    <property type="match status" value="6"/>
</dbReference>
<dbReference type="PANTHER" id="PTHR10075:SF100">
    <property type="entry name" value="FASCICLIN-2"/>
    <property type="match status" value="1"/>
</dbReference>
<feature type="non-terminal residue" evidence="8">
    <location>
        <position position="1"/>
    </location>
</feature>
<dbReference type="InterPro" id="IPR003599">
    <property type="entry name" value="Ig_sub"/>
</dbReference>
<feature type="domain" description="Ig-like" evidence="5">
    <location>
        <begin position="360"/>
        <end position="459"/>
    </location>
</feature>
<dbReference type="InterPro" id="IPR003598">
    <property type="entry name" value="Ig_sub2"/>
</dbReference>
<evidence type="ECO:0000256" key="4">
    <source>
        <dbReference type="SAM" id="Phobius"/>
    </source>
</evidence>
<dbReference type="PROSITE" id="PS50853">
    <property type="entry name" value="FN3"/>
    <property type="match status" value="1"/>
</dbReference>